<evidence type="ECO:0000313" key="2">
    <source>
        <dbReference type="Proteomes" id="UP001161247"/>
    </source>
</evidence>
<dbReference type="Proteomes" id="UP001161247">
    <property type="component" value="Chromosome 7"/>
</dbReference>
<dbReference type="AlphaFoldDB" id="A0AAV1DWC9"/>
<organism evidence="1 2">
    <name type="scientific">Oldenlandia corymbosa var. corymbosa</name>
    <dbReference type="NCBI Taxonomy" id="529605"/>
    <lineage>
        <taxon>Eukaryota</taxon>
        <taxon>Viridiplantae</taxon>
        <taxon>Streptophyta</taxon>
        <taxon>Embryophyta</taxon>
        <taxon>Tracheophyta</taxon>
        <taxon>Spermatophyta</taxon>
        <taxon>Magnoliopsida</taxon>
        <taxon>eudicotyledons</taxon>
        <taxon>Gunneridae</taxon>
        <taxon>Pentapetalae</taxon>
        <taxon>asterids</taxon>
        <taxon>lamiids</taxon>
        <taxon>Gentianales</taxon>
        <taxon>Rubiaceae</taxon>
        <taxon>Rubioideae</taxon>
        <taxon>Spermacoceae</taxon>
        <taxon>Hedyotis-Oldenlandia complex</taxon>
        <taxon>Oldenlandia</taxon>
    </lineage>
</organism>
<dbReference type="EMBL" id="OX459124">
    <property type="protein sequence ID" value="CAI9112223.1"/>
    <property type="molecule type" value="Genomic_DNA"/>
</dbReference>
<keyword evidence="2" id="KW-1185">Reference proteome</keyword>
<evidence type="ECO:0000313" key="1">
    <source>
        <dbReference type="EMBL" id="CAI9112223.1"/>
    </source>
</evidence>
<protein>
    <submittedName>
        <fullName evidence="1">OLC1v1012638C1</fullName>
    </submittedName>
</protein>
<proteinExistence type="predicted"/>
<accession>A0AAV1DWC9</accession>
<sequence length="255" mass="28491">MSGDALQFLYRLKAISLLHKWEDLIDRLEFQFGEFIGQKVILNVWEACDSVSEQGNVPSQIVNLVDIMGYDDVSSGLDCDYASLDDISEEVDNDLSLVHDITDSKGYDCDCHVNVVALLSNDQNGDSFSVCDIIEEPVDELCLVGCVMTKPIYDPEPLVVADAVITHATIDHNFTLVSDKNDENAQLWGKMISPWDIAGFNEESIFFMGARPLVVELDDNMGSNCWKRIYPIGWFVVLSFELVCKVIGPVFVYNG</sequence>
<gene>
    <name evidence="1" type="ORF">OLC1_LOCUS19460</name>
</gene>
<reference evidence="1" key="1">
    <citation type="submission" date="2023-03" db="EMBL/GenBank/DDBJ databases">
        <authorList>
            <person name="Julca I."/>
        </authorList>
    </citation>
    <scope>NUCLEOTIDE SEQUENCE</scope>
</reference>
<name>A0AAV1DWC9_OLDCO</name>